<accession>A0AAV3UJZ7</accession>
<sequence>MNDSGNMPNPPTDFPADIASALQQLSVHDLRETIVYAQELLQFYHEPTDQIEPAPGEEVVELTEHLGYTEVIKREPCGDNCVECPHGPYVYHVTREKHPNGESKLHWNLIGRKYSDDF</sequence>
<evidence type="ECO:0000313" key="1">
    <source>
        <dbReference type="EMBL" id="GAA5054376.1"/>
    </source>
</evidence>
<organism evidence="1 2">
    <name type="scientific">Haladaptatus pallidirubidus</name>
    <dbReference type="NCBI Taxonomy" id="1008152"/>
    <lineage>
        <taxon>Archaea</taxon>
        <taxon>Methanobacteriati</taxon>
        <taxon>Methanobacteriota</taxon>
        <taxon>Stenosarchaea group</taxon>
        <taxon>Halobacteria</taxon>
        <taxon>Halobacteriales</taxon>
        <taxon>Haladaptataceae</taxon>
        <taxon>Haladaptatus</taxon>
    </lineage>
</organism>
<keyword evidence="2" id="KW-1185">Reference proteome</keyword>
<evidence type="ECO:0000313" key="2">
    <source>
        <dbReference type="Proteomes" id="UP001501729"/>
    </source>
</evidence>
<dbReference type="EMBL" id="BAABKX010000013">
    <property type="protein sequence ID" value="GAA5054376.1"/>
    <property type="molecule type" value="Genomic_DNA"/>
</dbReference>
<gene>
    <name evidence="1" type="ORF">GCM10025751_32820</name>
</gene>
<protein>
    <submittedName>
        <fullName evidence="1">Uncharacterized protein</fullName>
    </submittedName>
</protein>
<proteinExistence type="predicted"/>
<dbReference type="Proteomes" id="UP001501729">
    <property type="component" value="Unassembled WGS sequence"/>
</dbReference>
<dbReference type="RefSeq" id="WP_227778373.1">
    <property type="nucleotide sequence ID" value="NZ_BAABKX010000013.1"/>
</dbReference>
<comment type="caution">
    <text evidence="1">The sequence shown here is derived from an EMBL/GenBank/DDBJ whole genome shotgun (WGS) entry which is preliminary data.</text>
</comment>
<dbReference type="AlphaFoldDB" id="A0AAV3UJZ7"/>
<reference evidence="1 2" key="1">
    <citation type="journal article" date="2019" name="Int. J. Syst. Evol. Microbiol.">
        <title>The Global Catalogue of Microorganisms (GCM) 10K type strain sequencing project: providing services to taxonomists for standard genome sequencing and annotation.</title>
        <authorList>
            <consortium name="The Broad Institute Genomics Platform"/>
            <consortium name="The Broad Institute Genome Sequencing Center for Infectious Disease"/>
            <person name="Wu L."/>
            <person name="Ma J."/>
        </authorList>
    </citation>
    <scope>NUCLEOTIDE SEQUENCE [LARGE SCALE GENOMIC DNA]</scope>
    <source>
        <strain evidence="1 2">JCM 17504</strain>
    </source>
</reference>
<name>A0AAV3UJZ7_9EURY</name>
<dbReference type="GeneID" id="68616673"/>